<proteinExistence type="predicted"/>
<comment type="caution">
    <text evidence="2">The sequence shown here is derived from an EMBL/GenBank/DDBJ whole genome shotgun (WGS) entry which is preliminary data.</text>
</comment>
<gene>
    <name evidence="2" type="ORF">GGR27_003184</name>
</gene>
<accession>A0ABX0XEN3</accession>
<name>A0ABX0XEN3_9BACT</name>
<protein>
    <recommendedName>
        <fullName evidence="1">Secretion system C-terminal sorting domain-containing protein</fullName>
    </recommendedName>
</protein>
<evidence type="ECO:0000313" key="2">
    <source>
        <dbReference type="EMBL" id="NJC27667.1"/>
    </source>
</evidence>
<feature type="domain" description="Secretion system C-terminal sorting" evidence="1">
    <location>
        <begin position="376"/>
        <end position="448"/>
    </location>
</feature>
<dbReference type="Pfam" id="PF18962">
    <property type="entry name" value="Por_Secre_tail"/>
    <property type="match status" value="1"/>
</dbReference>
<dbReference type="NCBIfam" id="TIGR04183">
    <property type="entry name" value="Por_Secre_tail"/>
    <property type="match status" value="1"/>
</dbReference>
<keyword evidence="3" id="KW-1185">Reference proteome</keyword>
<reference evidence="2 3" key="1">
    <citation type="submission" date="2020-03" db="EMBL/GenBank/DDBJ databases">
        <title>Genomic Encyclopedia of Type Strains, Phase IV (KMG-IV): sequencing the most valuable type-strain genomes for metagenomic binning, comparative biology and taxonomic classification.</title>
        <authorList>
            <person name="Goeker M."/>
        </authorList>
    </citation>
    <scope>NUCLEOTIDE SEQUENCE [LARGE SCALE GENOMIC DNA]</scope>
    <source>
        <strain evidence="2 3">DSM 105096</strain>
    </source>
</reference>
<dbReference type="SUPFAM" id="SSF75011">
    <property type="entry name" value="3-carboxy-cis,cis-mucoante lactonizing enzyme"/>
    <property type="match status" value="1"/>
</dbReference>
<dbReference type="InterPro" id="IPR026444">
    <property type="entry name" value="Secre_tail"/>
</dbReference>
<organism evidence="2 3">
    <name type="scientific">Neolewinella antarctica</name>
    <dbReference type="NCBI Taxonomy" id="442734"/>
    <lineage>
        <taxon>Bacteria</taxon>
        <taxon>Pseudomonadati</taxon>
        <taxon>Bacteroidota</taxon>
        <taxon>Saprospiria</taxon>
        <taxon>Saprospirales</taxon>
        <taxon>Lewinellaceae</taxon>
        <taxon>Neolewinella</taxon>
    </lineage>
</organism>
<dbReference type="RefSeq" id="WP_168038966.1">
    <property type="nucleotide sequence ID" value="NZ_JAATJH010000005.1"/>
</dbReference>
<sequence length="451" mass="48966">MKLLPLPDGRLQLVSIVKQKVQFGNEVLDSITSPRNLLIATISAEGTVDEFKLLSTSLEYVDAIVGAKDGGLIIAGRVDEFNLHLGPRSVRTTSAPAYAVAKLSPQAEVQWLAPLSAELSWVRTGPVYGLLEDRDGNVVMTASPGGVNISITGRGCLEEPVFFHLAKFSGANGERLWLQRVASPGFGFVSGIAESPTGDFYLVGAAAGLFADATGQFDQVNNGNCNNTRGFLLRTDATGNTYDFDVFEDRFIPQAVHFSPDGSYLLGGGFAGSVTTLEDVPKPLYALKYYDRYDGLVSDYQFGDDRSASSVTWLSVSPGVNNTIYVSGEYREWDMGWGYRPEIGAELTKYQFIAKMTLLPAPDVSDKEASIADVSVYPNPASDLVNVATPGGATDDWTINLYDIAGRQVDNYRVLRSRSQRQVDISQLPIGAYVLILNSGSERLVHKILKF</sequence>
<dbReference type="EMBL" id="JAATJH010000005">
    <property type="protein sequence ID" value="NJC27667.1"/>
    <property type="molecule type" value="Genomic_DNA"/>
</dbReference>
<dbReference type="Proteomes" id="UP000770785">
    <property type="component" value="Unassembled WGS sequence"/>
</dbReference>
<evidence type="ECO:0000259" key="1">
    <source>
        <dbReference type="Pfam" id="PF18962"/>
    </source>
</evidence>
<evidence type="ECO:0000313" key="3">
    <source>
        <dbReference type="Proteomes" id="UP000770785"/>
    </source>
</evidence>